<evidence type="ECO:0000256" key="7">
    <source>
        <dbReference type="PROSITE-ProRule" id="PRU00042"/>
    </source>
</evidence>
<dbReference type="PANTHER" id="PTHR24394:SF29">
    <property type="entry name" value="MYONEURIN"/>
    <property type="match status" value="1"/>
</dbReference>
<sequence>MDNLHQPMNITEYNTLITNIIESAVDELIQKRESGKESLLLHICRLCAKEEPLQLLDLSELHLDLIAELAISGIAASTGCTKICSTCAEFLGRIREFRCRCEEGQKKISSLLAERSVIPDFLNLDFIKSEENYGGFSPPPPDEEDDFPEVKYDEDEDEEEDTVEEEIPAKEPKRVRSKNSTSKTSSTTAANDSRRRVVNGKLQWVCLDCEQTFGSCTKLKKHRQTCEMVGNENSKRRGPFTCDICGQSLPTLMGLRVHVHKHTKSQGPEEEKSKTRKVAGSPVKTAICHVCGKSFSSTSTLRSHLVFHRQEKRLECQICNKKFHKLYRLKDHLNCHANVRRYSCDICGKAFFTKAILYKHTRSHDQNFRKHPCTMCPMLFAHPYQLRSHMMVHTAEYPHGCKLCPSKFRFTWDLKKHYAKAHPPEPEEEDTPADHQIIAVEALPLHHRLEEVIPEPLLSPAEPLLVSSLPSLPDPSTVTVTTGVLLKEHDQHDDLSVMLAAHIPPHQQPELTPSVAAVQPVVAEHPFGAEHLLEEASRDFTTDCFPADHLDGSHATGDDDFYTFMEC</sequence>
<evidence type="ECO:0000256" key="2">
    <source>
        <dbReference type="ARBA" id="ARBA00022723"/>
    </source>
</evidence>
<evidence type="ECO:0000256" key="5">
    <source>
        <dbReference type="ARBA" id="ARBA00022833"/>
    </source>
</evidence>
<feature type="domain" description="C2H2-type" evidence="9">
    <location>
        <begin position="286"/>
        <end position="313"/>
    </location>
</feature>
<dbReference type="RefSeq" id="XP_019530594.2">
    <property type="nucleotide sequence ID" value="XM_019675049.3"/>
</dbReference>
<feature type="domain" description="C2H2-type" evidence="9">
    <location>
        <begin position="314"/>
        <end position="341"/>
    </location>
</feature>
<dbReference type="Proteomes" id="UP000069940">
    <property type="component" value="Unassembled WGS sequence"/>
</dbReference>
<dbReference type="Gene3D" id="3.30.160.60">
    <property type="entry name" value="Classic Zinc Finger"/>
    <property type="match status" value="4"/>
</dbReference>
<comment type="subcellular location">
    <subcellularLocation>
        <location evidence="1">Nucleus</location>
    </subcellularLocation>
</comment>
<dbReference type="SMART" id="SM00355">
    <property type="entry name" value="ZnF_C2H2"/>
    <property type="match status" value="7"/>
</dbReference>
<dbReference type="GeneID" id="109402384"/>
<reference evidence="11" key="1">
    <citation type="journal article" date="2015" name="Proc. Natl. Acad. Sci. U.S.A.">
        <title>Genome sequence of the Asian Tiger mosquito, Aedes albopictus, reveals insights into its biology, genetics, and evolution.</title>
        <authorList>
            <person name="Chen X.G."/>
            <person name="Jiang X."/>
            <person name="Gu J."/>
            <person name="Xu M."/>
            <person name="Wu Y."/>
            <person name="Deng Y."/>
            <person name="Zhang C."/>
            <person name="Bonizzoni M."/>
            <person name="Dermauw W."/>
            <person name="Vontas J."/>
            <person name="Armbruster P."/>
            <person name="Huang X."/>
            <person name="Yang Y."/>
            <person name="Zhang H."/>
            <person name="He W."/>
            <person name="Peng H."/>
            <person name="Liu Y."/>
            <person name="Wu K."/>
            <person name="Chen J."/>
            <person name="Lirakis M."/>
            <person name="Topalis P."/>
            <person name="Van Leeuwen T."/>
            <person name="Hall A.B."/>
            <person name="Jiang X."/>
            <person name="Thorpe C."/>
            <person name="Mueller R.L."/>
            <person name="Sun C."/>
            <person name="Waterhouse R.M."/>
            <person name="Yan G."/>
            <person name="Tu Z.J."/>
            <person name="Fang X."/>
            <person name="James A.A."/>
        </authorList>
    </citation>
    <scope>NUCLEOTIDE SEQUENCE [LARGE SCALE GENOMIC DNA]</scope>
    <source>
        <strain evidence="11">Foshan</strain>
    </source>
</reference>
<dbReference type="PANTHER" id="PTHR24394">
    <property type="entry name" value="ZINC FINGER PROTEIN"/>
    <property type="match status" value="1"/>
</dbReference>
<dbReference type="InterPro" id="IPR013087">
    <property type="entry name" value="Znf_C2H2_type"/>
</dbReference>
<feature type="domain" description="C2H2-type" evidence="9">
    <location>
        <begin position="371"/>
        <end position="398"/>
    </location>
</feature>
<keyword evidence="3" id="KW-0677">Repeat</keyword>
<evidence type="ECO:0000256" key="8">
    <source>
        <dbReference type="SAM" id="MobiDB-lite"/>
    </source>
</evidence>
<feature type="compositionally biased region" description="Acidic residues" evidence="8">
    <location>
        <begin position="141"/>
        <end position="166"/>
    </location>
</feature>
<dbReference type="PROSITE" id="PS00028">
    <property type="entry name" value="ZINC_FINGER_C2H2_1"/>
    <property type="match status" value="6"/>
</dbReference>
<evidence type="ECO:0000256" key="3">
    <source>
        <dbReference type="ARBA" id="ARBA00022737"/>
    </source>
</evidence>
<keyword evidence="2" id="KW-0479">Metal-binding</keyword>
<keyword evidence="6" id="KW-0539">Nucleus</keyword>
<evidence type="ECO:0000313" key="10">
    <source>
        <dbReference type="EnsemblMetazoa" id="AALFPA23_023268.P34610"/>
    </source>
</evidence>
<dbReference type="SMART" id="SM00868">
    <property type="entry name" value="zf-AD"/>
    <property type="match status" value="1"/>
</dbReference>
<accession>A0ABM2A0C7</accession>
<keyword evidence="5" id="KW-0862">Zinc</keyword>
<evidence type="ECO:0000256" key="4">
    <source>
        <dbReference type="ARBA" id="ARBA00022771"/>
    </source>
</evidence>
<feature type="domain" description="C2H2-type" evidence="9">
    <location>
        <begin position="240"/>
        <end position="267"/>
    </location>
</feature>
<dbReference type="InterPro" id="IPR012934">
    <property type="entry name" value="Znf_AD"/>
</dbReference>
<feature type="domain" description="C2H2-type" evidence="9">
    <location>
        <begin position="342"/>
        <end position="364"/>
    </location>
</feature>
<proteinExistence type="predicted"/>
<dbReference type="PROSITE" id="PS50157">
    <property type="entry name" value="ZINC_FINGER_C2H2_2"/>
    <property type="match status" value="5"/>
</dbReference>
<evidence type="ECO:0000313" key="11">
    <source>
        <dbReference type="Proteomes" id="UP000069940"/>
    </source>
</evidence>
<dbReference type="EnsemblMetazoa" id="AALFPA23_023268.R34610">
    <property type="protein sequence ID" value="AALFPA23_023268.P34610"/>
    <property type="gene ID" value="AALFPA23_023268"/>
</dbReference>
<reference evidence="10" key="2">
    <citation type="submission" date="2025-05" db="UniProtKB">
        <authorList>
            <consortium name="EnsemblMetazoa"/>
        </authorList>
    </citation>
    <scope>IDENTIFICATION</scope>
    <source>
        <strain evidence="10">Foshan</strain>
    </source>
</reference>
<evidence type="ECO:0000259" key="9">
    <source>
        <dbReference type="PROSITE" id="PS50157"/>
    </source>
</evidence>
<feature type="region of interest" description="Disordered" evidence="8">
    <location>
        <begin position="132"/>
        <end position="194"/>
    </location>
</feature>
<dbReference type="SUPFAM" id="SSF57667">
    <property type="entry name" value="beta-beta-alpha zinc fingers"/>
    <property type="match status" value="3"/>
</dbReference>
<organism evidence="10 11">
    <name type="scientific">Aedes albopictus</name>
    <name type="common">Asian tiger mosquito</name>
    <name type="synonym">Stegomyia albopicta</name>
    <dbReference type="NCBI Taxonomy" id="7160"/>
    <lineage>
        <taxon>Eukaryota</taxon>
        <taxon>Metazoa</taxon>
        <taxon>Ecdysozoa</taxon>
        <taxon>Arthropoda</taxon>
        <taxon>Hexapoda</taxon>
        <taxon>Insecta</taxon>
        <taxon>Pterygota</taxon>
        <taxon>Neoptera</taxon>
        <taxon>Endopterygota</taxon>
        <taxon>Diptera</taxon>
        <taxon>Nematocera</taxon>
        <taxon>Culicoidea</taxon>
        <taxon>Culicidae</taxon>
        <taxon>Culicinae</taxon>
        <taxon>Aedini</taxon>
        <taxon>Aedes</taxon>
        <taxon>Stegomyia</taxon>
    </lineage>
</organism>
<name>A0ABM2A0C7_AEDAL</name>
<keyword evidence="11" id="KW-1185">Reference proteome</keyword>
<evidence type="ECO:0000256" key="6">
    <source>
        <dbReference type="ARBA" id="ARBA00023242"/>
    </source>
</evidence>
<dbReference type="InterPro" id="IPR036236">
    <property type="entry name" value="Znf_C2H2_sf"/>
</dbReference>
<dbReference type="Pfam" id="PF00096">
    <property type="entry name" value="zf-C2H2"/>
    <property type="match status" value="3"/>
</dbReference>
<protein>
    <recommendedName>
        <fullName evidence="9">C2H2-type domain-containing protein</fullName>
    </recommendedName>
</protein>
<keyword evidence="4 7" id="KW-0863">Zinc-finger</keyword>
<evidence type="ECO:0000256" key="1">
    <source>
        <dbReference type="ARBA" id="ARBA00004123"/>
    </source>
</evidence>
<feature type="compositionally biased region" description="Low complexity" evidence="8">
    <location>
        <begin position="178"/>
        <end position="191"/>
    </location>
</feature>